<accession>A0ABR2VZ24</accession>
<gene>
    <name evidence="2" type="ORF">K7432_008152</name>
</gene>
<sequence length="87" mass="9677">MSVARIIRTVAILKQMNGRTLSTVSSETQFSNRRIEEVLKSGTARTMLQQARSQAARVQRAQPTPNKQPNPSVINPSQQTNTITRSL</sequence>
<feature type="compositionally biased region" description="Low complexity" evidence="1">
    <location>
        <begin position="49"/>
        <end position="62"/>
    </location>
</feature>
<feature type="compositionally biased region" description="Polar residues" evidence="1">
    <location>
        <begin position="63"/>
        <end position="87"/>
    </location>
</feature>
<dbReference type="Proteomes" id="UP001479436">
    <property type="component" value="Unassembled WGS sequence"/>
</dbReference>
<keyword evidence="3" id="KW-1185">Reference proteome</keyword>
<evidence type="ECO:0000313" key="2">
    <source>
        <dbReference type="EMBL" id="KAK9710926.1"/>
    </source>
</evidence>
<protein>
    <submittedName>
        <fullName evidence="2">Uncharacterized protein</fullName>
    </submittedName>
</protein>
<proteinExistence type="predicted"/>
<evidence type="ECO:0000256" key="1">
    <source>
        <dbReference type="SAM" id="MobiDB-lite"/>
    </source>
</evidence>
<comment type="caution">
    <text evidence="2">The sequence shown here is derived from an EMBL/GenBank/DDBJ whole genome shotgun (WGS) entry which is preliminary data.</text>
</comment>
<dbReference type="EMBL" id="JASJQH010007314">
    <property type="protein sequence ID" value="KAK9710926.1"/>
    <property type="molecule type" value="Genomic_DNA"/>
</dbReference>
<reference evidence="2 3" key="1">
    <citation type="submission" date="2023-04" db="EMBL/GenBank/DDBJ databases">
        <title>Genome of Basidiobolus ranarum AG-B5.</title>
        <authorList>
            <person name="Stajich J.E."/>
            <person name="Carter-House D."/>
            <person name="Gryganskyi A."/>
        </authorList>
    </citation>
    <scope>NUCLEOTIDE SEQUENCE [LARGE SCALE GENOMIC DNA]</scope>
    <source>
        <strain evidence="2 3">AG-B5</strain>
    </source>
</reference>
<evidence type="ECO:0000313" key="3">
    <source>
        <dbReference type="Proteomes" id="UP001479436"/>
    </source>
</evidence>
<name>A0ABR2VZ24_9FUNG</name>
<feature type="region of interest" description="Disordered" evidence="1">
    <location>
        <begin position="48"/>
        <end position="87"/>
    </location>
</feature>
<organism evidence="2 3">
    <name type="scientific">Basidiobolus ranarum</name>
    <dbReference type="NCBI Taxonomy" id="34480"/>
    <lineage>
        <taxon>Eukaryota</taxon>
        <taxon>Fungi</taxon>
        <taxon>Fungi incertae sedis</taxon>
        <taxon>Zoopagomycota</taxon>
        <taxon>Entomophthoromycotina</taxon>
        <taxon>Basidiobolomycetes</taxon>
        <taxon>Basidiobolales</taxon>
        <taxon>Basidiobolaceae</taxon>
        <taxon>Basidiobolus</taxon>
    </lineage>
</organism>